<organism evidence="1 2">
    <name type="scientific">Accipiter nisus</name>
    <name type="common">Eurasian sparrowhawk</name>
    <dbReference type="NCBI Taxonomy" id="211598"/>
    <lineage>
        <taxon>Eukaryota</taxon>
        <taxon>Metazoa</taxon>
        <taxon>Chordata</taxon>
        <taxon>Craniata</taxon>
        <taxon>Vertebrata</taxon>
        <taxon>Euteleostomi</taxon>
        <taxon>Archelosauria</taxon>
        <taxon>Archosauria</taxon>
        <taxon>Dinosauria</taxon>
        <taxon>Saurischia</taxon>
        <taxon>Theropoda</taxon>
        <taxon>Coelurosauria</taxon>
        <taxon>Aves</taxon>
        <taxon>Neognathae</taxon>
        <taxon>Neoaves</taxon>
        <taxon>Telluraves</taxon>
        <taxon>Accipitrimorphae</taxon>
        <taxon>Accipitriformes</taxon>
        <taxon>Accipitridae</taxon>
        <taxon>Accipitrinae</taxon>
        <taxon>Accipiter</taxon>
    </lineage>
</organism>
<keyword evidence="2" id="KW-1185">Reference proteome</keyword>
<evidence type="ECO:0000313" key="2">
    <source>
        <dbReference type="Proteomes" id="UP000694541"/>
    </source>
</evidence>
<accession>A0A8B9MME3</accession>
<name>A0A8B9MME3_9AVES</name>
<evidence type="ECO:0000313" key="1">
    <source>
        <dbReference type="Ensembl" id="ENSANIP00000011237.1"/>
    </source>
</evidence>
<dbReference type="Ensembl" id="ENSANIT00000011625.1">
    <property type="protein sequence ID" value="ENSANIP00000011237.1"/>
    <property type="gene ID" value="ENSANIG00000007607.1"/>
</dbReference>
<proteinExistence type="predicted"/>
<dbReference type="Proteomes" id="UP000694541">
    <property type="component" value="Unplaced"/>
</dbReference>
<sequence>FPEIPQNTPVNSAFYYPLRVQYMVCLCEQLNSSFSFVLQTVSILEQRLTLTEDKLKECLENQQKIIQNKMS</sequence>
<reference evidence="1" key="1">
    <citation type="submission" date="2025-08" db="UniProtKB">
        <authorList>
            <consortium name="Ensembl"/>
        </authorList>
    </citation>
    <scope>IDENTIFICATION</scope>
</reference>
<reference evidence="1" key="2">
    <citation type="submission" date="2025-09" db="UniProtKB">
        <authorList>
            <consortium name="Ensembl"/>
        </authorList>
    </citation>
    <scope>IDENTIFICATION</scope>
</reference>
<dbReference type="AlphaFoldDB" id="A0A8B9MME3"/>
<protein>
    <submittedName>
        <fullName evidence="1">Uncharacterized protein</fullName>
    </submittedName>
</protein>